<organism evidence="3 4">
    <name type="scientific">Nocardiopsis suaedae</name>
    <dbReference type="NCBI Taxonomy" id="3018444"/>
    <lineage>
        <taxon>Bacteria</taxon>
        <taxon>Bacillati</taxon>
        <taxon>Actinomycetota</taxon>
        <taxon>Actinomycetes</taxon>
        <taxon>Streptosporangiales</taxon>
        <taxon>Nocardiopsidaceae</taxon>
        <taxon>Nocardiopsis</taxon>
    </lineage>
</organism>
<keyword evidence="4" id="KW-1185">Reference proteome</keyword>
<protein>
    <recommendedName>
        <fullName evidence="5">Sigma-70 family RNA polymerase sigma factor</fullName>
    </recommendedName>
</protein>
<evidence type="ECO:0000256" key="1">
    <source>
        <dbReference type="SAM" id="MobiDB-lite"/>
    </source>
</evidence>
<keyword evidence="2" id="KW-1133">Transmembrane helix</keyword>
<feature type="compositionally biased region" description="Low complexity" evidence="1">
    <location>
        <begin position="337"/>
        <end position="361"/>
    </location>
</feature>
<dbReference type="SUPFAM" id="SSF88946">
    <property type="entry name" value="Sigma2 domain of RNA polymerase sigma factors"/>
    <property type="match status" value="1"/>
</dbReference>
<feature type="region of interest" description="Disordered" evidence="1">
    <location>
        <begin position="184"/>
        <end position="271"/>
    </location>
</feature>
<comment type="caution">
    <text evidence="3">The sequence shown here is derived from an EMBL/GenBank/DDBJ whole genome shotgun (WGS) entry which is preliminary data.</text>
</comment>
<dbReference type="Proteomes" id="UP001165685">
    <property type="component" value="Unassembled WGS sequence"/>
</dbReference>
<gene>
    <name evidence="3" type="ORF">O4U47_07335</name>
</gene>
<proteinExistence type="predicted"/>
<sequence length="423" mass="42849">MAPRGEPAALYDAHAAELYRYCWTLVGPDAAGDTVREALAAAAVLECADAEDLRPWLFALARTACRHAGFAPGPPFDGVPAAPGERPARAMWGRLPPSYRELLELHGRHGLTAGQIARILGLDPETCAELCRAAGRRAADLLAEALEEAGRGGEAADTGAALDLLEPPGPPAGLRERTVRACGAPSGAVEREESAARMRPLGHDGFPLHRRRGPQAPPAADRTEPPAGDPRTASLPEGSLPGDALPGDRVTTADVPRPAGPGGPADGTGGRHWPGAAVSGLVTVAVAVLLSAAVFWFNGPRTLTPDGAPPPATGERSPVAGSRSGREEPTDTAVVRPGEAPEPSSEAAPPADSAPPESAAPSAPPASPASPAPPGPSAAPPQGPTSEPDEPEPSAPPTPPDDGGGGGDPVLDFFEDLADLLTP</sequence>
<evidence type="ECO:0008006" key="5">
    <source>
        <dbReference type="Google" id="ProtNLM"/>
    </source>
</evidence>
<keyword evidence="2" id="KW-0472">Membrane</keyword>
<dbReference type="RefSeq" id="WP_270676859.1">
    <property type="nucleotide sequence ID" value="NZ_JAQFWP010000010.1"/>
</dbReference>
<dbReference type="InterPro" id="IPR013324">
    <property type="entry name" value="RNA_pol_sigma_r3/r4-like"/>
</dbReference>
<accession>A0ABT4TI13</accession>
<feature type="compositionally biased region" description="Acidic residues" evidence="1">
    <location>
        <begin position="413"/>
        <end position="423"/>
    </location>
</feature>
<dbReference type="InterPro" id="IPR013325">
    <property type="entry name" value="RNA_pol_sigma_r2"/>
</dbReference>
<feature type="compositionally biased region" description="Pro residues" evidence="1">
    <location>
        <begin position="362"/>
        <end position="383"/>
    </location>
</feature>
<feature type="region of interest" description="Disordered" evidence="1">
    <location>
        <begin position="302"/>
        <end position="423"/>
    </location>
</feature>
<dbReference type="EMBL" id="JAQFWP010000010">
    <property type="protein sequence ID" value="MDA2804322.1"/>
    <property type="molecule type" value="Genomic_DNA"/>
</dbReference>
<feature type="transmembrane region" description="Helical" evidence="2">
    <location>
        <begin position="273"/>
        <end position="297"/>
    </location>
</feature>
<evidence type="ECO:0000313" key="4">
    <source>
        <dbReference type="Proteomes" id="UP001165685"/>
    </source>
</evidence>
<evidence type="ECO:0000256" key="2">
    <source>
        <dbReference type="SAM" id="Phobius"/>
    </source>
</evidence>
<name>A0ABT4TI13_9ACTN</name>
<keyword evidence="2" id="KW-0812">Transmembrane</keyword>
<evidence type="ECO:0000313" key="3">
    <source>
        <dbReference type="EMBL" id="MDA2804322.1"/>
    </source>
</evidence>
<dbReference type="SUPFAM" id="SSF88659">
    <property type="entry name" value="Sigma3 and sigma4 domains of RNA polymerase sigma factors"/>
    <property type="match status" value="1"/>
</dbReference>
<reference evidence="3" key="1">
    <citation type="submission" date="2023-01" db="EMBL/GenBank/DDBJ databases">
        <title>Draft genome sequence of Nocardiopsis sp. LSu2-4 isolated from halophytes.</title>
        <authorList>
            <person name="Duangmal K."/>
            <person name="Chantavorakit T."/>
        </authorList>
    </citation>
    <scope>NUCLEOTIDE SEQUENCE</scope>
    <source>
        <strain evidence="3">LSu2-4</strain>
    </source>
</reference>
<feature type="compositionally biased region" description="Gly residues" evidence="1">
    <location>
        <begin position="260"/>
        <end position="271"/>
    </location>
</feature>
<dbReference type="Gene3D" id="1.20.140.160">
    <property type="match status" value="1"/>
</dbReference>